<dbReference type="RefSeq" id="WP_301220194.1">
    <property type="nucleotide sequence ID" value="NZ_JAROCB010000005.1"/>
</dbReference>
<evidence type="ECO:0000313" key="2">
    <source>
        <dbReference type="Proteomes" id="UP001174210"/>
    </source>
</evidence>
<organism evidence="1 2">
    <name type="scientific">Leifsonia virtsii</name>
    <dbReference type="NCBI Taxonomy" id="3035915"/>
    <lineage>
        <taxon>Bacteria</taxon>
        <taxon>Bacillati</taxon>
        <taxon>Actinomycetota</taxon>
        <taxon>Actinomycetes</taxon>
        <taxon>Micrococcales</taxon>
        <taxon>Microbacteriaceae</taxon>
        <taxon>Leifsonia</taxon>
    </lineage>
</organism>
<keyword evidence="2" id="KW-1185">Reference proteome</keyword>
<proteinExistence type="predicted"/>
<name>A0ABT8J3I8_9MICO</name>
<accession>A0ABT8J3I8</accession>
<reference evidence="1" key="1">
    <citation type="submission" date="2023-03" db="EMBL/GenBank/DDBJ databases">
        <title>MT1 and MT2 Draft Genomes of Novel Species.</title>
        <authorList>
            <person name="Venkateswaran K."/>
        </authorList>
    </citation>
    <scope>NUCLEOTIDE SEQUENCE</scope>
    <source>
        <strain evidence="1">F6_8S_P_1A</strain>
    </source>
</reference>
<gene>
    <name evidence="1" type="ORF">P5G59_16945</name>
</gene>
<evidence type="ECO:0000313" key="1">
    <source>
        <dbReference type="EMBL" id="MDN4598844.1"/>
    </source>
</evidence>
<dbReference type="Proteomes" id="UP001174210">
    <property type="component" value="Unassembled WGS sequence"/>
</dbReference>
<comment type="caution">
    <text evidence="1">The sequence shown here is derived from an EMBL/GenBank/DDBJ whole genome shotgun (WGS) entry which is preliminary data.</text>
</comment>
<protein>
    <submittedName>
        <fullName evidence="1">Uncharacterized protein</fullName>
    </submittedName>
</protein>
<sequence>MQTGVVAPLEDADDAVKNIGRDASRLDELETNMKAAQKATSKYEGELRNAIDAQRRAARGARDIGDDAEVGFHKARQNVEEFKDEARQNFSEVTSSFDGSMQSVLDLAQGTFGGLASSLAGPLGIAAGLGAAVLGGVFTSMSTSADENAQKAEERISAMYDDFLESGNNYRTKDQVAAAIKDLVSDTEKWKKAQDDAKQSGLDISLILQAQAGDANALAQVQAALKEKYDAAAEASDKYVLKKGPQAAAASAEKLAMQQLIEEYSNYSGQSQTAAQKANAVRDAMNALGLQSDGTAKQISGIKSTLDQLPATKNVTVTATTDAAVAKINALTRQYNNSEISVFVTGKTRAGERVF</sequence>
<dbReference type="EMBL" id="JAROCB010000005">
    <property type="protein sequence ID" value="MDN4598844.1"/>
    <property type="molecule type" value="Genomic_DNA"/>
</dbReference>